<sequence>MQTTYCQALELYSDRAGVFSSPVPAQALRPEARLNLRNLKGVDPAADLLSRYR</sequence>
<proteinExistence type="predicted"/>
<protein>
    <submittedName>
        <fullName evidence="1">Uncharacterized protein</fullName>
    </submittedName>
</protein>
<dbReference type="AlphaFoldDB" id="A0A164PCS8"/>
<organism evidence="1 2">
    <name type="scientific">Sistotremastrum niveocremeum HHB9708</name>
    <dbReference type="NCBI Taxonomy" id="1314777"/>
    <lineage>
        <taxon>Eukaryota</taxon>
        <taxon>Fungi</taxon>
        <taxon>Dikarya</taxon>
        <taxon>Basidiomycota</taxon>
        <taxon>Agaricomycotina</taxon>
        <taxon>Agaricomycetes</taxon>
        <taxon>Sistotremastrales</taxon>
        <taxon>Sistotremastraceae</taxon>
        <taxon>Sertulicium</taxon>
        <taxon>Sertulicium niveocremeum</taxon>
    </lineage>
</organism>
<evidence type="ECO:0000313" key="2">
    <source>
        <dbReference type="Proteomes" id="UP000076722"/>
    </source>
</evidence>
<name>A0A164PCS8_9AGAM</name>
<gene>
    <name evidence="1" type="ORF">SISNIDRAFT_459652</name>
</gene>
<keyword evidence="2" id="KW-1185">Reference proteome</keyword>
<accession>A0A164PCS8</accession>
<dbReference type="Proteomes" id="UP000076722">
    <property type="component" value="Unassembled WGS sequence"/>
</dbReference>
<dbReference type="EMBL" id="KV419435">
    <property type="protein sequence ID" value="KZS88599.1"/>
    <property type="molecule type" value="Genomic_DNA"/>
</dbReference>
<evidence type="ECO:0000313" key="1">
    <source>
        <dbReference type="EMBL" id="KZS88599.1"/>
    </source>
</evidence>
<reference evidence="1 2" key="1">
    <citation type="journal article" date="2016" name="Mol. Biol. Evol.">
        <title>Comparative Genomics of Early-Diverging Mushroom-Forming Fungi Provides Insights into the Origins of Lignocellulose Decay Capabilities.</title>
        <authorList>
            <person name="Nagy L.G."/>
            <person name="Riley R."/>
            <person name="Tritt A."/>
            <person name="Adam C."/>
            <person name="Daum C."/>
            <person name="Floudas D."/>
            <person name="Sun H."/>
            <person name="Yadav J.S."/>
            <person name="Pangilinan J."/>
            <person name="Larsson K.H."/>
            <person name="Matsuura K."/>
            <person name="Barry K."/>
            <person name="Labutti K."/>
            <person name="Kuo R."/>
            <person name="Ohm R.A."/>
            <person name="Bhattacharya S.S."/>
            <person name="Shirouzu T."/>
            <person name="Yoshinaga Y."/>
            <person name="Martin F.M."/>
            <person name="Grigoriev I.V."/>
            <person name="Hibbett D.S."/>
        </authorList>
    </citation>
    <scope>NUCLEOTIDE SEQUENCE [LARGE SCALE GENOMIC DNA]</scope>
    <source>
        <strain evidence="1 2">HHB9708</strain>
    </source>
</reference>